<feature type="domain" description="Polymerase/histidinol phosphatase N-terminal" evidence="1">
    <location>
        <begin position="15"/>
        <end position="80"/>
    </location>
</feature>
<dbReference type="Gene3D" id="1.10.150.650">
    <property type="match status" value="1"/>
</dbReference>
<evidence type="ECO:0000313" key="3">
    <source>
        <dbReference type="Proteomes" id="UP001162891"/>
    </source>
</evidence>
<dbReference type="Proteomes" id="UP001162891">
    <property type="component" value="Chromosome"/>
</dbReference>
<dbReference type="InterPro" id="IPR052018">
    <property type="entry name" value="PHP_domain"/>
</dbReference>
<dbReference type="SUPFAM" id="SSF89550">
    <property type="entry name" value="PHP domain-like"/>
    <property type="match status" value="1"/>
</dbReference>
<protein>
    <submittedName>
        <fullName evidence="2">PHP-like protein</fullName>
    </submittedName>
</protein>
<dbReference type="EMBL" id="AP025591">
    <property type="protein sequence ID" value="BDG01864.1"/>
    <property type="molecule type" value="Genomic_DNA"/>
</dbReference>
<dbReference type="InterPro" id="IPR003141">
    <property type="entry name" value="Pol/His_phosphatase_N"/>
</dbReference>
<dbReference type="Pfam" id="PF02811">
    <property type="entry name" value="PHP"/>
    <property type="match status" value="1"/>
</dbReference>
<proteinExistence type="predicted"/>
<sequence>MGMAVMGPGPIDGKIDLHSHSRASDGQYPAAEVAERAAAAGVGVWALCDHDTIAGLEAGGAAAARLGVRFVPGIELSAFLDRREIHLLGHFVDPVHDALRRFEDFLAVRRRVRMQQIVEKLAGLGIRIAPADIEKWSGGKTIGRPHVARAIVETGIVATVKDAFDQFLGEGRPAYVPRYRLEAEDAVRLVRSAGGTATVAHPGVSKLERYDLERLRAAGVDGLEVHHADHNPSVREKYLRIAEALDLVPTAGSDYHGEAVAPDRHLGDVSMAHEELERLERRRP</sequence>
<evidence type="ECO:0000313" key="2">
    <source>
        <dbReference type="EMBL" id="BDG01864.1"/>
    </source>
</evidence>
<organism evidence="2 3">
    <name type="scientific">Anaeromyxobacter oryzae</name>
    <dbReference type="NCBI Taxonomy" id="2918170"/>
    <lineage>
        <taxon>Bacteria</taxon>
        <taxon>Pseudomonadati</taxon>
        <taxon>Myxococcota</taxon>
        <taxon>Myxococcia</taxon>
        <taxon>Myxococcales</taxon>
        <taxon>Cystobacterineae</taxon>
        <taxon>Anaeromyxobacteraceae</taxon>
        <taxon>Anaeromyxobacter</taxon>
    </lineage>
</organism>
<accession>A0ABN6MLH0</accession>
<dbReference type="PANTHER" id="PTHR42924">
    <property type="entry name" value="EXONUCLEASE"/>
    <property type="match status" value="1"/>
</dbReference>
<name>A0ABN6MLH0_9BACT</name>
<dbReference type="PANTHER" id="PTHR42924:SF3">
    <property type="entry name" value="POLYMERASE_HISTIDINOL PHOSPHATASE N-TERMINAL DOMAIN-CONTAINING PROTEIN"/>
    <property type="match status" value="1"/>
</dbReference>
<dbReference type="SMART" id="SM00481">
    <property type="entry name" value="POLIIIAc"/>
    <property type="match status" value="1"/>
</dbReference>
<keyword evidence="3" id="KW-1185">Reference proteome</keyword>
<dbReference type="InterPro" id="IPR004013">
    <property type="entry name" value="PHP_dom"/>
</dbReference>
<dbReference type="InterPro" id="IPR016195">
    <property type="entry name" value="Pol/histidinol_Pase-like"/>
</dbReference>
<gene>
    <name evidence="2" type="ORF">AMOR_08600</name>
</gene>
<dbReference type="Gene3D" id="3.20.20.140">
    <property type="entry name" value="Metal-dependent hydrolases"/>
    <property type="match status" value="1"/>
</dbReference>
<evidence type="ECO:0000259" key="1">
    <source>
        <dbReference type="SMART" id="SM00481"/>
    </source>
</evidence>
<reference evidence="3" key="1">
    <citation type="journal article" date="2022" name="Int. J. Syst. Evol. Microbiol.">
        <title>Anaeromyxobacter oryzae sp. nov., Anaeromyxobacter diazotrophicus sp. nov. and Anaeromyxobacter paludicola sp. nov., isolated from paddy soils.</title>
        <authorList>
            <person name="Itoh H."/>
            <person name="Xu Z."/>
            <person name="Mise K."/>
            <person name="Masuda Y."/>
            <person name="Ushijima N."/>
            <person name="Hayakawa C."/>
            <person name="Shiratori Y."/>
            <person name="Senoo K."/>
        </authorList>
    </citation>
    <scope>NUCLEOTIDE SEQUENCE [LARGE SCALE GENOMIC DNA]</scope>
    <source>
        <strain evidence="3">Red232</strain>
    </source>
</reference>